<name>A0ABR2AQ56_9ROSI</name>
<protein>
    <submittedName>
        <fullName evidence="1">Uncharacterized protein</fullName>
    </submittedName>
</protein>
<reference evidence="1 2" key="1">
    <citation type="journal article" date="2024" name="G3 (Bethesda)">
        <title>Genome assembly of Hibiscus sabdariffa L. provides insights into metabolisms of medicinal natural products.</title>
        <authorList>
            <person name="Kim T."/>
        </authorList>
    </citation>
    <scope>NUCLEOTIDE SEQUENCE [LARGE SCALE GENOMIC DNA]</scope>
    <source>
        <strain evidence="1">TK-2024</strain>
        <tissue evidence="1">Old leaves</tissue>
    </source>
</reference>
<organism evidence="1 2">
    <name type="scientific">Hibiscus sabdariffa</name>
    <name type="common">roselle</name>
    <dbReference type="NCBI Taxonomy" id="183260"/>
    <lineage>
        <taxon>Eukaryota</taxon>
        <taxon>Viridiplantae</taxon>
        <taxon>Streptophyta</taxon>
        <taxon>Embryophyta</taxon>
        <taxon>Tracheophyta</taxon>
        <taxon>Spermatophyta</taxon>
        <taxon>Magnoliopsida</taxon>
        <taxon>eudicotyledons</taxon>
        <taxon>Gunneridae</taxon>
        <taxon>Pentapetalae</taxon>
        <taxon>rosids</taxon>
        <taxon>malvids</taxon>
        <taxon>Malvales</taxon>
        <taxon>Malvaceae</taxon>
        <taxon>Malvoideae</taxon>
        <taxon>Hibiscus</taxon>
    </lineage>
</organism>
<evidence type="ECO:0000313" key="1">
    <source>
        <dbReference type="EMBL" id="KAK8495518.1"/>
    </source>
</evidence>
<sequence>MVHRQSVLPNHCAVPGAAYMSANADGGTNTGGKAMDFAVLPDVVIKLAECGAGADPCRFVGYVDGYGAEIEHVEYEKGLVEDVREPLVVVTAAADFEAETELLGTGNGGRDVGFFLRSDDEERFRGGRRVETRVSNVSTQNGSIGGIVLRVNDGGSFAGGDGLAKTLDERLMDGIGGCR</sequence>
<dbReference type="Proteomes" id="UP001472677">
    <property type="component" value="Unassembled WGS sequence"/>
</dbReference>
<keyword evidence="2" id="KW-1185">Reference proteome</keyword>
<gene>
    <name evidence="1" type="ORF">V6N12_066078</name>
</gene>
<evidence type="ECO:0000313" key="2">
    <source>
        <dbReference type="Proteomes" id="UP001472677"/>
    </source>
</evidence>
<accession>A0ABR2AQ56</accession>
<dbReference type="EMBL" id="JBBPBM010000425">
    <property type="protein sequence ID" value="KAK8495518.1"/>
    <property type="molecule type" value="Genomic_DNA"/>
</dbReference>
<proteinExistence type="predicted"/>
<comment type="caution">
    <text evidence="1">The sequence shown here is derived from an EMBL/GenBank/DDBJ whole genome shotgun (WGS) entry which is preliminary data.</text>
</comment>